<dbReference type="RefSeq" id="WP_353305833.1">
    <property type="nucleotide sequence ID" value="NZ_AP028955.1"/>
</dbReference>
<evidence type="ECO:0000313" key="3">
    <source>
        <dbReference type="Proteomes" id="UP001473424"/>
    </source>
</evidence>
<evidence type="ECO:0000313" key="2">
    <source>
        <dbReference type="EMBL" id="BET38923.1"/>
    </source>
</evidence>
<accession>A0ABM8JNL9</accession>
<keyword evidence="3" id="KW-1185">Reference proteome</keyword>
<evidence type="ECO:0000256" key="1">
    <source>
        <dbReference type="SAM" id="MobiDB-lite"/>
    </source>
</evidence>
<sequence length="46" mass="5088">MWPFKKRDKTGEAKDQKKCDGCGKMKSSSECNKAADGKCLCKDCAK</sequence>
<organism evidence="2 3">
    <name type="scientific">Spiroplasma ixodetis</name>
    <dbReference type="NCBI Taxonomy" id="2141"/>
    <lineage>
        <taxon>Bacteria</taxon>
        <taxon>Bacillati</taxon>
        <taxon>Mycoplasmatota</taxon>
        <taxon>Mollicutes</taxon>
        <taxon>Entomoplasmatales</taxon>
        <taxon>Spiroplasmataceae</taxon>
        <taxon>Spiroplasma</taxon>
    </lineage>
</organism>
<feature type="region of interest" description="Disordered" evidence="1">
    <location>
        <begin position="1"/>
        <end position="31"/>
    </location>
</feature>
<protein>
    <submittedName>
        <fullName evidence="2">Uncharacterized protein</fullName>
    </submittedName>
</protein>
<proteinExistence type="predicted"/>
<dbReference type="Proteomes" id="UP001473424">
    <property type="component" value="Chromosome"/>
</dbReference>
<gene>
    <name evidence="2" type="ORF">SAP269_15120</name>
</gene>
<reference evidence="3" key="1">
    <citation type="journal article" date="2024" name="FEMS Microbiol. Lett.">
        <title>Genomic insights into Spiroplasma endosymbionts that induce male-killing and protective phenotypes in the pea aphid.</title>
        <authorList>
            <person name="Arai H."/>
            <person name="Legeai F."/>
            <person name="Kageyama D."/>
            <person name="Sugio A."/>
            <person name="Simon J.C."/>
        </authorList>
    </citation>
    <scope>NUCLEOTIDE SEQUENCE [LARGE SCALE GENOMIC DNA]</scope>
    <source>
        <strain evidence="3">sAp269</strain>
    </source>
</reference>
<feature type="compositionally biased region" description="Basic and acidic residues" evidence="1">
    <location>
        <begin position="9"/>
        <end position="23"/>
    </location>
</feature>
<dbReference type="EMBL" id="AP028955">
    <property type="protein sequence ID" value="BET38923.1"/>
    <property type="molecule type" value="Genomic_DNA"/>
</dbReference>
<name>A0ABM8JNL9_9MOLU</name>